<dbReference type="InterPro" id="IPR011009">
    <property type="entry name" value="Kinase-like_dom_sf"/>
</dbReference>
<accession>A0A4R3L5T3</accession>
<gene>
    <name evidence="3" type="ORF">EDD58_11171</name>
</gene>
<keyword evidence="1" id="KW-0479">Metal-binding</keyword>
<dbReference type="PANTHER" id="PTHR12736">
    <property type="entry name" value="LANC-LIKE PROTEIN"/>
    <property type="match status" value="1"/>
</dbReference>
<keyword evidence="1" id="KW-0862">Zinc</keyword>
<dbReference type="Gene3D" id="3.30.200.20">
    <property type="entry name" value="Phosphorylase Kinase, domain 1"/>
    <property type="match status" value="1"/>
</dbReference>
<dbReference type="InterPro" id="IPR058053">
    <property type="entry name" value="RamC_C"/>
</dbReference>
<keyword evidence="3" id="KW-0418">Kinase</keyword>
<dbReference type="PROSITE" id="PS50011">
    <property type="entry name" value="PROTEIN_KINASE_DOM"/>
    <property type="match status" value="1"/>
</dbReference>
<dbReference type="GO" id="GO:0046872">
    <property type="term" value="F:metal ion binding"/>
    <property type="evidence" value="ECO:0007669"/>
    <property type="project" value="UniProtKB-KW"/>
</dbReference>
<dbReference type="SUPFAM" id="SSF56112">
    <property type="entry name" value="Protein kinase-like (PK-like)"/>
    <property type="match status" value="1"/>
</dbReference>
<evidence type="ECO:0000256" key="1">
    <source>
        <dbReference type="PIRSR" id="PIRSR607822-1"/>
    </source>
</evidence>
<dbReference type="Proteomes" id="UP000294937">
    <property type="component" value="Unassembled WGS sequence"/>
</dbReference>
<dbReference type="AlphaFoldDB" id="A0A4R3L5T3"/>
<dbReference type="InterPro" id="IPR007822">
    <property type="entry name" value="LANC-like"/>
</dbReference>
<dbReference type="Pfam" id="PF00069">
    <property type="entry name" value="Pkinase"/>
    <property type="match status" value="1"/>
</dbReference>
<dbReference type="SMART" id="SM01260">
    <property type="entry name" value="LANC_like"/>
    <property type="match status" value="1"/>
</dbReference>
<dbReference type="NCBIfam" id="NF038150">
    <property type="entry name" value="lanthi_synth_IV"/>
    <property type="match status" value="1"/>
</dbReference>
<keyword evidence="3" id="KW-0808">Transferase</keyword>
<dbReference type="Gene3D" id="1.10.510.10">
    <property type="entry name" value="Transferase(Phosphotransferase) domain 1"/>
    <property type="match status" value="1"/>
</dbReference>
<dbReference type="GO" id="GO:0005524">
    <property type="term" value="F:ATP binding"/>
    <property type="evidence" value="ECO:0007669"/>
    <property type="project" value="InterPro"/>
</dbReference>
<dbReference type="InterPro" id="IPR057929">
    <property type="entry name" value="RamC_N"/>
</dbReference>
<comment type="caution">
    <text evidence="3">The sequence shown here is derived from an EMBL/GenBank/DDBJ whole genome shotgun (WGS) entry which is preliminary data.</text>
</comment>
<feature type="domain" description="Protein kinase" evidence="2">
    <location>
        <begin position="201"/>
        <end position="463"/>
    </location>
</feature>
<evidence type="ECO:0000313" key="4">
    <source>
        <dbReference type="Proteomes" id="UP000294937"/>
    </source>
</evidence>
<dbReference type="GO" id="GO:0031179">
    <property type="term" value="P:peptide modification"/>
    <property type="evidence" value="ECO:0007669"/>
    <property type="project" value="InterPro"/>
</dbReference>
<keyword evidence="4" id="KW-1185">Reference proteome</keyword>
<dbReference type="Pfam" id="PF05147">
    <property type="entry name" value="LANC_like"/>
    <property type="match status" value="1"/>
</dbReference>
<dbReference type="RefSeq" id="WP_131926641.1">
    <property type="nucleotide sequence ID" value="NZ_SMAG01000011.1"/>
</dbReference>
<sequence length="817" mass="91528">MKNPIKEALADMPVQFDDPWIFVSSDKSTYPRQGWKLHISATTDSALAVLQSVLPVLKRVNHTFKVAASLAELDRLNDVHSERSQVGKFITIYPPNEEEAISVALELDQVTRGLEGPRIPSDQPLHPNSLVHYRFGAFAPFYLIDTDGIVKPGLFHPDGHLIPDLRHPWFELPEWIHDNPFVKSGVGLPYTPEPGPIGQRYRVFDCLRQASRGGIYLAADIQSGLQVVIKEARRHIGTDKYSRDVRDRLCYEIELLKKFSSCPWLPKVYDFFEQEGNLYAVLERIEGNSLRNYVIDLHNKGTYFSIKQVVELGKEMLEILGFFHKKDFLLRDFTPNNLIYTTNGLRLVDLEGAWGREISDHPFYVYTPGYGQNVYSSAPSVTEDLYSFGATLFLIITGHDPYLPDDHRPLIPRLIELLRRLRPETPDTLVDLISGCLSHQYTKVEELRSLLGNVTLPDSDHFLVLAQGIGDHLCHIMNPNAPDRPWSASYENTVPTNLHNGGAGIGLFLTELHSITGLNHYRETAESTGHWILNRLKSAKHLRHPGLYFGDAGVAWFLWRLGWKEEAKMVTEQVASLPLPGVDITHGAAGIGLSYLLVGEIGRAEATGDWLLSRISDTSYYGFAHGIAGIGYFLLELYKATGEERFYTNVVKIAQDLLVAAESLPQCSGWSWPRTAKDPTIWPHWCHGASGVGIFFLRAYSELGNSVYADAAERAGLATYNGSRGGPTVQCHGIAGNAEFLLDLYQASGESIWLDRAHELARILEAMSVYKDNVILWPGEDGKTFSPELMTGYTGVAAFFLRLSNPDTLKRLIEVKS</sequence>
<feature type="binding site" evidence="1">
    <location>
        <position position="732"/>
    </location>
    <ligand>
        <name>Zn(2+)</name>
        <dbReference type="ChEBI" id="CHEBI:29105"/>
    </ligand>
</feature>
<feature type="binding site" evidence="1">
    <location>
        <position position="686"/>
    </location>
    <ligand>
        <name>Zn(2+)</name>
        <dbReference type="ChEBI" id="CHEBI:29105"/>
    </ligand>
</feature>
<feature type="binding site" evidence="1">
    <location>
        <position position="731"/>
    </location>
    <ligand>
        <name>Zn(2+)</name>
        <dbReference type="ChEBI" id="CHEBI:29105"/>
    </ligand>
</feature>
<evidence type="ECO:0000313" key="3">
    <source>
        <dbReference type="EMBL" id="TCS92607.1"/>
    </source>
</evidence>
<name>A0A4R3L5T3_9BACL</name>
<evidence type="ECO:0000259" key="2">
    <source>
        <dbReference type="PROSITE" id="PS50011"/>
    </source>
</evidence>
<protein>
    <submittedName>
        <fullName evidence="3">Protein kinase-like protein</fullName>
    </submittedName>
</protein>
<dbReference type="CDD" id="cd04791">
    <property type="entry name" value="LanC_SerThrkinase"/>
    <property type="match status" value="1"/>
</dbReference>
<dbReference type="SUPFAM" id="SSF158745">
    <property type="entry name" value="LanC-like"/>
    <property type="match status" value="1"/>
</dbReference>
<dbReference type="InterPro" id="IPR000719">
    <property type="entry name" value="Prot_kinase_dom"/>
</dbReference>
<dbReference type="GO" id="GO:0004672">
    <property type="term" value="F:protein kinase activity"/>
    <property type="evidence" value="ECO:0007669"/>
    <property type="project" value="InterPro"/>
</dbReference>
<dbReference type="Pfam" id="PF25816">
    <property type="entry name" value="RamC_N"/>
    <property type="match status" value="1"/>
</dbReference>
<reference evidence="3 4" key="1">
    <citation type="submission" date="2019-03" db="EMBL/GenBank/DDBJ databases">
        <title>Genomic Encyclopedia of Type Strains, Phase IV (KMG-IV): sequencing the most valuable type-strain genomes for metagenomic binning, comparative biology and taxonomic classification.</title>
        <authorList>
            <person name="Goeker M."/>
        </authorList>
    </citation>
    <scope>NUCLEOTIDE SEQUENCE [LARGE SCALE GENOMIC DNA]</scope>
    <source>
        <strain evidence="3 4">DSM 45707</strain>
    </source>
</reference>
<dbReference type="EMBL" id="SMAG01000011">
    <property type="protein sequence ID" value="TCS92607.1"/>
    <property type="molecule type" value="Genomic_DNA"/>
</dbReference>
<organism evidence="3 4">
    <name type="scientific">Hazenella coriacea</name>
    <dbReference type="NCBI Taxonomy" id="1179467"/>
    <lineage>
        <taxon>Bacteria</taxon>
        <taxon>Bacillati</taxon>
        <taxon>Bacillota</taxon>
        <taxon>Bacilli</taxon>
        <taxon>Bacillales</taxon>
        <taxon>Thermoactinomycetaceae</taxon>
        <taxon>Hazenella</taxon>
    </lineage>
</organism>
<dbReference type="OrthoDB" id="9148343at2"/>
<dbReference type="Gene3D" id="1.50.10.20">
    <property type="match status" value="1"/>
</dbReference>
<proteinExistence type="predicted"/>
<dbReference type="GO" id="GO:0005886">
    <property type="term" value="C:plasma membrane"/>
    <property type="evidence" value="ECO:0007669"/>
    <property type="project" value="TreeGrafter"/>
</dbReference>
<dbReference type="PRINTS" id="PR01950">
    <property type="entry name" value="LANCSUPER"/>
</dbReference>
<dbReference type="PANTHER" id="PTHR12736:SF7">
    <property type="entry name" value="LANC-LIKE PROTEIN 3"/>
    <property type="match status" value="1"/>
</dbReference>